<dbReference type="InterPro" id="IPR019734">
    <property type="entry name" value="TPR_rpt"/>
</dbReference>
<gene>
    <name evidence="1" type="ORF">V3330_18175</name>
</gene>
<protein>
    <submittedName>
        <fullName evidence="1">Tetratricopeptide repeat protein</fullName>
    </submittedName>
</protein>
<evidence type="ECO:0000313" key="1">
    <source>
        <dbReference type="EMBL" id="MEJ8569560.1"/>
    </source>
</evidence>
<keyword evidence="2" id="KW-1185">Reference proteome</keyword>
<dbReference type="Proteomes" id="UP001359886">
    <property type="component" value="Unassembled WGS sequence"/>
</dbReference>
<dbReference type="AlphaFoldDB" id="A0AAW9RCH7"/>
<dbReference type="SMART" id="SM00028">
    <property type="entry name" value="TPR"/>
    <property type="match status" value="2"/>
</dbReference>
<dbReference type="RefSeq" id="WP_354696882.1">
    <property type="nucleotide sequence ID" value="NZ_JAZHOG010000015.1"/>
</dbReference>
<dbReference type="SUPFAM" id="SSF48452">
    <property type="entry name" value="TPR-like"/>
    <property type="match status" value="1"/>
</dbReference>
<name>A0AAW9RCH7_9GAMM</name>
<dbReference type="EMBL" id="JAZHOG010000015">
    <property type="protein sequence ID" value="MEJ8569560.1"/>
    <property type="molecule type" value="Genomic_DNA"/>
</dbReference>
<proteinExistence type="predicted"/>
<organism evidence="1 2">
    <name type="scientific">Elongatibacter sediminis</name>
    <dbReference type="NCBI Taxonomy" id="3119006"/>
    <lineage>
        <taxon>Bacteria</taxon>
        <taxon>Pseudomonadati</taxon>
        <taxon>Pseudomonadota</taxon>
        <taxon>Gammaproteobacteria</taxon>
        <taxon>Chromatiales</taxon>
        <taxon>Wenzhouxiangellaceae</taxon>
        <taxon>Elongatibacter</taxon>
    </lineage>
</organism>
<dbReference type="InterPro" id="IPR011990">
    <property type="entry name" value="TPR-like_helical_dom_sf"/>
</dbReference>
<accession>A0AAW9RCH7</accession>
<reference evidence="1 2" key="1">
    <citation type="submission" date="2024-02" db="EMBL/GenBank/DDBJ databases">
        <title>A novel Wenzhouxiangellaceae bacterium, isolated from coastal sediments.</title>
        <authorList>
            <person name="Du Z.-J."/>
            <person name="Ye Y.-Q."/>
            <person name="Zhang X.-Y."/>
        </authorList>
    </citation>
    <scope>NUCLEOTIDE SEQUENCE [LARGE SCALE GENOMIC DNA]</scope>
    <source>
        <strain evidence="1 2">CH-27</strain>
    </source>
</reference>
<evidence type="ECO:0000313" key="2">
    <source>
        <dbReference type="Proteomes" id="UP001359886"/>
    </source>
</evidence>
<sequence length="106" mass="11833">MNIDTLEKMIADGKDGAMLRLTLARLLAADQRLDEAAAHLQQAVELEADYTAAWKELGRVHAERGDDAAAESAWLRGTEVAQANGDKQAEREMGVFLKRLRRRRES</sequence>
<comment type="caution">
    <text evidence="1">The sequence shown here is derived from an EMBL/GenBank/DDBJ whole genome shotgun (WGS) entry which is preliminary data.</text>
</comment>
<dbReference type="Gene3D" id="1.25.40.10">
    <property type="entry name" value="Tetratricopeptide repeat domain"/>
    <property type="match status" value="1"/>
</dbReference>